<protein>
    <submittedName>
        <fullName evidence="2">Uncharacterized protein LOC117141680</fullName>
    </submittedName>
</protein>
<dbReference type="InterPro" id="IPR016024">
    <property type="entry name" value="ARM-type_fold"/>
</dbReference>
<dbReference type="PANTHER" id="PTHR34105">
    <property type="entry name" value="PROLINE-, GLUTAMIC ACID- AND LEUCINE-RICH PROTEIN 1"/>
    <property type="match status" value="1"/>
</dbReference>
<dbReference type="GO" id="GO:0005634">
    <property type="term" value="C:nucleus"/>
    <property type="evidence" value="ECO:0007669"/>
    <property type="project" value="TreeGrafter"/>
</dbReference>
<accession>A0A6P8JWA3</accession>
<proteinExistence type="predicted"/>
<dbReference type="RefSeq" id="XP_033161167.1">
    <property type="nucleotide sequence ID" value="XM_033305276.1"/>
</dbReference>
<keyword evidence="1" id="KW-1185">Reference proteome</keyword>
<gene>
    <name evidence="2" type="primary">LOC117141680</name>
</gene>
<dbReference type="GO" id="GO:0006364">
    <property type="term" value="P:rRNA processing"/>
    <property type="evidence" value="ECO:0007669"/>
    <property type="project" value="TreeGrafter"/>
</dbReference>
<dbReference type="GeneID" id="117141680"/>
<sequence length="701" mass="80104">MDQIITSTLKNRRRRSLGLRLLICYLKKSNIKLEENVHTWTCLLVQSCKLPELCLYGDLIFSAMALLMDKIQSDGNMSKAFASAHLYKVVECLSHNEIYKHNRSTVAALHTIKKCLKYYPKGLKAKASTIKNILVLLIDNQNDEVVYQSGECWLLLHKIHGISDKEHMNNITEWKDFQLSLLSNIQYIINRTIVMPEESVSSPFIPNHFGAFTFEALKDPFERTSQAFRRIFNLIEYLKIALSKQFIFKKNICVHQILALIQNGLNTHVHQQNLQINHAYLEIFLPQMHIKLLELLEIVIQTCHTHLRMDFRLVLNILLEALEKTNKSMSQEANLKEVLNMRLVVYRVISLWCSTLQEGSHCEIIADTLIKEVFDDISTRRPTSKKSLSGPYLKHSPETPFSMLKCSLCNEDYRVLSQQAHSCLQQFLLSSGHLIKHQLLKAVHDTLLGICVQMHSQSSKEPDLLDTWDGRLEVYKSFTVLLKLRNYGCPTPSEIIWNLLHESRLFNNSIALKQSHSSNLLELMLHPQKADINFKSADNLKKTTVFSTNETEKRIDLLQTINSPEDRFCDSESPLISAIKTIENNNDDKKNTGYDNNSLNKKKPFEVVCKNYSKDLVAEDTTKNINEISDDHLLSSKINSTQSLEGQPQGICNGNNLKSDLISSCCSAEESVKMFPSDLESSLDDAKMIADLEATFVGELK</sequence>
<organism evidence="1 2">
    <name type="scientific">Drosophila mauritiana</name>
    <name type="common">Fruit fly</name>
    <dbReference type="NCBI Taxonomy" id="7226"/>
    <lineage>
        <taxon>Eukaryota</taxon>
        <taxon>Metazoa</taxon>
        <taxon>Ecdysozoa</taxon>
        <taxon>Arthropoda</taxon>
        <taxon>Hexapoda</taxon>
        <taxon>Insecta</taxon>
        <taxon>Pterygota</taxon>
        <taxon>Neoptera</taxon>
        <taxon>Endopterygota</taxon>
        <taxon>Diptera</taxon>
        <taxon>Brachycera</taxon>
        <taxon>Muscomorpha</taxon>
        <taxon>Ephydroidea</taxon>
        <taxon>Drosophilidae</taxon>
        <taxon>Drosophila</taxon>
        <taxon>Sophophora</taxon>
    </lineage>
</organism>
<dbReference type="Proteomes" id="UP000515162">
    <property type="component" value="Chromosome 3L"/>
</dbReference>
<dbReference type="PANTHER" id="PTHR34105:SF1">
    <property type="entry name" value="PROLINE-, GLUTAMIC ACID- AND LEUCINE-RICH PROTEIN 1"/>
    <property type="match status" value="1"/>
</dbReference>
<evidence type="ECO:0000313" key="1">
    <source>
        <dbReference type="Proteomes" id="UP000515162"/>
    </source>
</evidence>
<dbReference type="AlphaFoldDB" id="A0A6P8JWA3"/>
<evidence type="ECO:0000313" key="2">
    <source>
        <dbReference type="RefSeq" id="XP_033161167.1"/>
    </source>
</evidence>
<name>A0A6P8JWA3_DROMA</name>
<dbReference type="SUPFAM" id="SSF48371">
    <property type="entry name" value="ARM repeat"/>
    <property type="match status" value="1"/>
</dbReference>
<reference evidence="2" key="1">
    <citation type="submission" date="2025-08" db="UniProtKB">
        <authorList>
            <consortium name="RefSeq"/>
        </authorList>
    </citation>
    <scope>IDENTIFICATION</scope>
    <source>
        <strain evidence="2">Mau12</strain>
        <tissue evidence="2">Whole Body</tissue>
    </source>
</reference>